<feature type="region of interest" description="Disordered" evidence="1">
    <location>
        <begin position="1"/>
        <end position="49"/>
    </location>
</feature>
<name>A0ABS1TLW4_9BACI</name>
<dbReference type="Proteomes" id="UP000623967">
    <property type="component" value="Unassembled WGS sequence"/>
</dbReference>
<dbReference type="EMBL" id="JAESWB010000156">
    <property type="protein sequence ID" value="MBL4952242.1"/>
    <property type="molecule type" value="Genomic_DNA"/>
</dbReference>
<organism evidence="2 3">
    <name type="scientific">Neobacillus paridis</name>
    <dbReference type="NCBI Taxonomy" id="2803862"/>
    <lineage>
        <taxon>Bacteria</taxon>
        <taxon>Bacillati</taxon>
        <taxon>Bacillota</taxon>
        <taxon>Bacilli</taxon>
        <taxon>Bacillales</taxon>
        <taxon>Bacillaceae</taxon>
        <taxon>Neobacillus</taxon>
    </lineage>
</organism>
<gene>
    <name evidence="2" type="ORF">JK635_08480</name>
</gene>
<feature type="non-terminal residue" evidence="2">
    <location>
        <position position="1"/>
    </location>
</feature>
<evidence type="ECO:0000313" key="2">
    <source>
        <dbReference type="EMBL" id="MBL4952242.1"/>
    </source>
</evidence>
<reference evidence="2 3" key="1">
    <citation type="submission" date="2021-01" db="EMBL/GenBank/DDBJ databases">
        <title>Genome public.</title>
        <authorList>
            <person name="Liu C."/>
            <person name="Sun Q."/>
        </authorList>
    </citation>
    <scope>NUCLEOTIDE SEQUENCE [LARGE SCALE GENOMIC DNA]</scope>
    <source>
        <strain evidence="2 3">YIM B02564</strain>
    </source>
</reference>
<evidence type="ECO:0000313" key="3">
    <source>
        <dbReference type="Proteomes" id="UP000623967"/>
    </source>
</evidence>
<comment type="caution">
    <text evidence="2">The sequence shown here is derived from an EMBL/GenBank/DDBJ whole genome shotgun (WGS) entry which is preliminary data.</text>
</comment>
<evidence type="ECO:0000256" key="1">
    <source>
        <dbReference type="SAM" id="MobiDB-lite"/>
    </source>
</evidence>
<accession>A0ABS1TLW4</accession>
<sequence length="49" mass="5599">DAGSREKGQHQVQGSMHRVAIRDDAGRGYHEDGREHVEQRSFKFHNGPQ</sequence>
<proteinExistence type="predicted"/>
<protein>
    <submittedName>
        <fullName evidence="2">Uncharacterized protein</fullName>
    </submittedName>
</protein>
<feature type="compositionally biased region" description="Basic and acidic residues" evidence="1">
    <location>
        <begin position="20"/>
        <end position="41"/>
    </location>
</feature>
<keyword evidence="3" id="KW-1185">Reference proteome</keyword>